<dbReference type="OrthoDB" id="5720638at2"/>
<comment type="caution">
    <text evidence="2">The sequence shown here is derived from an EMBL/GenBank/DDBJ whole genome shotgun (WGS) entry which is preliminary data.</text>
</comment>
<keyword evidence="3" id="KW-1185">Reference proteome</keyword>
<dbReference type="Pfam" id="PF17963">
    <property type="entry name" value="Big_9"/>
    <property type="match status" value="1"/>
</dbReference>
<dbReference type="eggNOG" id="ENOG503308P">
    <property type="taxonomic scope" value="Bacteria"/>
</dbReference>
<gene>
    <name evidence="2" type="ORF">N791_01705</name>
</gene>
<reference evidence="2 3" key="1">
    <citation type="submission" date="2013-08" db="EMBL/GenBank/DDBJ databases">
        <title>Genomic analysis of Lysobacter defluvii.</title>
        <authorList>
            <person name="Wang Q."/>
            <person name="Wang G."/>
        </authorList>
    </citation>
    <scope>NUCLEOTIDE SEQUENCE [LARGE SCALE GENOMIC DNA]</scope>
    <source>
        <strain evidence="2 3">IMMIB APB-9</strain>
    </source>
</reference>
<organism evidence="2 3">
    <name type="scientific">Lysobacter defluvii IMMIB APB-9 = DSM 18482</name>
    <dbReference type="NCBI Taxonomy" id="1385515"/>
    <lineage>
        <taxon>Bacteria</taxon>
        <taxon>Pseudomonadati</taxon>
        <taxon>Pseudomonadota</taxon>
        <taxon>Gammaproteobacteria</taxon>
        <taxon>Lysobacterales</taxon>
        <taxon>Lysobacteraceae</taxon>
        <taxon>Novilysobacter</taxon>
    </lineage>
</organism>
<dbReference type="STRING" id="1385515.GCA_000423325_02347"/>
<dbReference type="Gene3D" id="2.60.40.3440">
    <property type="match status" value="1"/>
</dbReference>
<sequence>MIKRTTWIVGALLGGLMACTTAAATARDPGPRLGDGAIDDAAVTARGRTIRIDVLANDPGAGWNTPVHLLRRPANGRAKVVGQQVVYTPNPGFTGRDTLSYMVKTPRRPGMAQVTIDVGEALRLEGRVTEGSGGAAVTAWVGGHRFGTRADVRGNYAIEVIGLGDRVVRLESRQGQIVLASIVGGFEHLRVEAGSDGILTRDENNQVQVSRLSTAHAFLAQLANDGEPIESGAGLAAVGSAMDLDELLPMSAALKLVVDGSHALPRGVRDTMELISDADAYRRFMDSVDAAAPGAIDAAIAATLTDPEVIAPADIAAMTGAKWLLPGSAAGTIRVGVIGGERLVLEAGGSGTYVDTRPVLDTGATWVMSGPAATIMLDTPRPREYVGYRDGAQVRQVFSTVRLDVTPLVAGGDGRDIFAVTSHNVVSHPDNPEHPDVASTHTRSVLAYRDGVAEVPFRAGEIPAVRALQLHRPEIYGRGSEERTSGSNYALHRFDIGGGGAVLDDGQSFAWTLDGRGRLHVSYGDGDAAEFVRVLQDGRKGDGVVGAFRLADGRSKTIFAMSAVRDGSLEFDAGNLARSWRSGFNASEPTDAGGQPVDFFIVLDGPGQTGRQVSVDVRGVGWSPLVWELAEGMMVARRYRDHSGWTTKCTPGVNGCYLFMERRWVPVSRHGGRIYVHEELWSVQDTAGTGPLELLSQRGNFYQLEAAPSP</sequence>
<evidence type="ECO:0000313" key="3">
    <source>
        <dbReference type="Proteomes" id="UP000030003"/>
    </source>
</evidence>
<dbReference type="PROSITE" id="PS51257">
    <property type="entry name" value="PROKAR_LIPOPROTEIN"/>
    <property type="match status" value="1"/>
</dbReference>
<proteinExistence type="predicted"/>
<dbReference type="EMBL" id="AVBH01000074">
    <property type="protein sequence ID" value="KGO98505.1"/>
    <property type="molecule type" value="Genomic_DNA"/>
</dbReference>
<evidence type="ECO:0000313" key="2">
    <source>
        <dbReference type="EMBL" id="KGO98505.1"/>
    </source>
</evidence>
<dbReference type="AlphaFoldDB" id="A0A0A0M620"/>
<protein>
    <submittedName>
        <fullName evidence="2">Uncharacterized protein</fullName>
    </submittedName>
</protein>
<feature type="chain" id="PRO_5001966572" evidence="1">
    <location>
        <begin position="27"/>
        <end position="710"/>
    </location>
</feature>
<evidence type="ECO:0000256" key="1">
    <source>
        <dbReference type="SAM" id="SignalP"/>
    </source>
</evidence>
<feature type="signal peptide" evidence="1">
    <location>
        <begin position="1"/>
        <end position="26"/>
    </location>
</feature>
<keyword evidence="1" id="KW-0732">Signal</keyword>
<accession>A0A0A0M620</accession>
<name>A0A0A0M620_9GAMM</name>
<dbReference type="RefSeq" id="WP_027070352.1">
    <property type="nucleotide sequence ID" value="NZ_AUHT01000012.1"/>
</dbReference>
<dbReference type="Proteomes" id="UP000030003">
    <property type="component" value="Unassembled WGS sequence"/>
</dbReference>